<evidence type="ECO:0000313" key="3">
    <source>
        <dbReference type="Proteomes" id="UP001304243"/>
    </source>
</evidence>
<dbReference type="Proteomes" id="UP001304243">
    <property type="component" value="Unassembled WGS sequence"/>
</dbReference>
<dbReference type="GeneID" id="89956510"/>
<dbReference type="PANTHER" id="PTHR11732">
    <property type="entry name" value="ALDO/KETO REDUCTASE"/>
    <property type="match status" value="1"/>
</dbReference>
<evidence type="ECO:0000259" key="1">
    <source>
        <dbReference type="Pfam" id="PF00248"/>
    </source>
</evidence>
<dbReference type="InterPro" id="IPR036812">
    <property type="entry name" value="NAD(P)_OxRdtase_dom_sf"/>
</dbReference>
<dbReference type="SUPFAM" id="SSF51430">
    <property type="entry name" value="NAD(P)-linked oxidoreductase"/>
    <property type="match status" value="1"/>
</dbReference>
<comment type="caution">
    <text evidence="2">The sequence shown here is derived from an EMBL/GenBank/DDBJ whole genome shotgun (WGS) entry which is preliminary data.</text>
</comment>
<dbReference type="AlphaFoldDB" id="A0AAN7D649"/>
<name>A0AAN7D649_9FUNG</name>
<dbReference type="InterPro" id="IPR020471">
    <property type="entry name" value="AKR"/>
</dbReference>
<dbReference type="Gene3D" id="3.20.20.100">
    <property type="entry name" value="NADP-dependent oxidoreductase domain"/>
    <property type="match status" value="1"/>
</dbReference>
<dbReference type="PRINTS" id="PR00069">
    <property type="entry name" value="ALDKETRDTASE"/>
</dbReference>
<evidence type="ECO:0000313" key="2">
    <source>
        <dbReference type="EMBL" id="KAK4511608.1"/>
    </source>
</evidence>
<proteinExistence type="predicted"/>
<gene>
    <name evidence="2" type="ORF">ATC70_012824</name>
</gene>
<protein>
    <recommendedName>
        <fullName evidence="1">NADP-dependent oxidoreductase domain-containing protein</fullName>
    </recommendedName>
</protein>
<dbReference type="InterPro" id="IPR023210">
    <property type="entry name" value="NADP_OxRdtase_dom"/>
</dbReference>
<dbReference type="Pfam" id="PF00248">
    <property type="entry name" value="Aldo_ket_red"/>
    <property type="match status" value="1"/>
</dbReference>
<accession>A0AAN7D649</accession>
<dbReference type="EMBL" id="JASEJX010000030">
    <property type="protein sequence ID" value="KAK4511608.1"/>
    <property type="molecule type" value="Genomic_DNA"/>
</dbReference>
<dbReference type="RefSeq" id="XP_064678274.1">
    <property type="nucleotide sequence ID" value="XM_064831994.1"/>
</dbReference>
<sequence>MNALHVEEIISDSIKQGYRLIITIFNDDNDVEVGKCVTRAITDGIVKREELLIVGQLWSSYRQKQHIKPVLQMALDNLGLDYIDLYLVQFSFATEYIDLKQFSPESEETNKLKLASVSLEETWRELEALVDAGVIRNLGISHFNFQSVIDLLRYARIRPRVLEIEHHPYFQQKKKPGRVGSL</sequence>
<feature type="domain" description="NADP-dependent oxidoreductase" evidence="1">
    <location>
        <begin position="35"/>
        <end position="172"/>
    </location>
</feature>
<organism evidence="2 3">
    <name type="scientific">Mucor velutinosus</name>
    <dbReference type="NCBI Taxonomy" id="708070"/>
    <lineage>
        <taxon>Eukaryota</taxon>
        <taxon>Fungi</taxon>
        <taxon>Fungi incertae sedis</taxon>
        <taxon>Mucoromycota</taxon>
        <taxon>Mucoromycotina</taxon>
        <taxon>Mucoromycetes</taxon>
        <taxon>Mucorales</taxon>
        <taxon>Mucorineae</taxon>
        <taxon>Mucoraceae</taxon>
        <taxon>Mucor</taxon>
    </lineage>
</organism>
<dbReference type="GO" id="GO:0016491">
    <property type="term" value="F:oxidoreductase activity"/>
    <property type="evidence" value="ECO:0007669"/>
    <property type="project" value="InterPro"/>
</dbReference>
<keyword evidence="3" id="KW-1185">Reference proteome</keyword>
<reference evidence="2 3" key="1">
    <citation type="submission" date="2022-11" db="EMBL/GenBank/DDBJ databases">
        <title>Mucor velutinosus strain NIH1002 WGS.</title>
        <authorList>
            <person name="Subramanian P."/>
            <person name="Mullikin J.C."/>
            <person name="Segre J.A."/>
            <person name="Zelazny A.M."/>
        </authorList>
    </citation>
    <scope>NUCLEOTIDE SEQUENCE [LARGE SCALE GENOMIC DNA]</scope>
    <source>
        <strain evidence="2 3">NIH1002</strain>
    </source>
</reference>